<sequence length="210" mass="24047">MTFDPDYGQTLLSDEDQVGLTSEVRELLGDPILKADLYDLEQLIQAQVADEFVQEILEGSLTLDDLMTDYFVRELHRRMYEPVWTWGGRQRSRETNIGVAPEQITVMLRTSLDDIRFRWAQEDRVSARSLGITAHAELVHIHPFVDGNGRTTRLLADLVFLAAQGEGDVLAYDWNFDRDEYIGLLREYDATLDPGNLIEFVPVTILRDAE</sequence>
<dbReference type="SUPFAM" id="SSF140931">
    <property type="entry name" value="Fic-like"/>
    <property type="match status" value="1"/>
</dbReference>
<dbReference type="EMBL" id="CAEZYZ010000263">
    <property type="protein sequence ID" value="CAB4761801.1"/>
    <property type="molecule type" value="Genomic_DNA"/>
</dbReference>
<dbReference type="Gene3D" id="1.10.3290.10">
    <property type="entry name" value="Fido-like domain"/>
    <property type="match status" value="1"/>
</dbReference>
<dbReference type="InterPro" id="IPR040198">
    <property type="entry name" value="Fido_containing"/>
</dbReference>
<dbReference type="PANTHER" id="PTHR13504">
    <property type="entry name" value="FIDO DOMAIN-CONTAINING PROTEIN DDB_G0283145"/>
    <property type="match status" value="1"/>
</dbReference>
<accession>A0A6J6UP88</accession>
<dbReference type="InterPro" id="IPR003812">
    <property type="entry name" value="Fido"/>
</dbReference>
<name>A0A6J6UP88_9ZZZZ</name>
<evidence type="ECO:0000313" key="2">
    <source>
        <dbReference type="EMBL" id="CAB4761801.1"/>
    </source>
</evidence>
<gene>
    <name evidence="2" type="ORF">UFOPK2810_01391</name>
</gene>
<dbReference type="AlphaFoldDB" id="A0A6J6UP88"/>
<dbReference type="PROSITE" id="PS51459">
    <property type="entry name" value="FIDO"/>
    <property type="match status" value="1"/>
</dbReference>
<feature type="domain" description="Fido" evidence="1">
    <location>
        <begin position="67"/>
        <end position="203"/>
    </location>
</feature>
<evidence type="ECO:0000259" key="1">
    <source>
        <dbReference type="PROSITE" id="PS51459"/>
    </source>
</evidence>
<dbReference type="InterPro" id="IPR036597">
    <property type="entry name" value="Fido-like_dom_sf"/>
</dbReference>
<dbReference type="Pfam" id="PF02661">
    <property type="entry name" value="Fic"/>
    <property type="match status" value="1"/>
</dbReference>
<reference evidence="2" key="1">
    <citation type="submission" date="2020-05" db="EMBL/GenBank/DDBJ databases">
        <authorList>
            <person name="Chiriac C."/>
            <person name="Salcher M."/>
            <person name="Ghai R."/>
            <person name="Kavagutti S V."/>
        </authorList>
    </citation>
    <scope>NUCLEOTIDE SEQUENCE</scope>
</reference>
<organism evidence="2">
    <name type="scientific">freshwater metagenome</name>
    <dbReference type="NCBI Taxonomy" id="449393"/>
    <lineage>
        <taxon>unclassified sequences</taxon>
        <taxon>metagenomes</taxon>
        <taxon>ecological metagenomes</taxon>
    </lineage>
</organism>
<dbReference type="PANTHER" id="PTHR13504:SF38">
    <property type="entry name" value="FIDO DOMAIN-CONTAINING PROTEIN"/>
    <property type="match status" value="1"/>
</dbReference>
<protein>
    <submittedName>
        <fullName evidence="2">Unannotated protein</fullName>
    </submittedName>
</protein>
<proteinExistence type="predicted"/>